<reference evidence="1 2" key="1">
    <citation type="journal article" date="2012" name="PLoS Pathog.">
        <title>The genome of the obligate intracellular parasite Trachipleistophora hominis: new insights into microsporidian genome dynamics and reductive evolution.</title>
        <authorList>
            <person name="Heinz E."/>
            <person name="Williams T.A."/>
            <person name="Nakjang S."/>
            <person name="Noel C.J."/>
            <person name="Swan D.C."/>
            <person name="Goldberg A.V."/>
            <person name="Harris S.R."/>
            <person name="Weinmaier T."/>
            <person name="Markert S."/>
            <person name="Becher D."/>
            <person name="Bernhardt J."/>
            <person name="Dagan T."/>
            <person name="Hacker C."/>
            <person name="Lucocq J.M."/>
            <person name="Schweder T."/>
            <person name="Rattei T."/>
            <person name="Hall N."/>
            <person name="Hirt R.P."/>
            <person name="Embley T.M."/>
        </authorList>
    </citation>
    <scope>NUCLEOTIDE SEQUENCE [LARGE SCALE GENOMIC DNA]</scope>
</reference>
<sequence>MDHTIKEQPDKNLVEINSLALSYVEGDEIENVINFSGFRFEIQTDTFSMDCFVRLSLFFTSNNVFSGLSFVSSVDLRILASHRLIDRKEELSDSFKRIKVNGKHKVDLFGLLSGDKKTPWYKQLADNSCYIVEGIREKVHGMLSKNSYIGINDYFIKNMISGGTAITFTFYDKSNDEIANVEIDLRKFVVFYSKTYGIYVDGLHNSFNVDILGLGAFSEYYRVSCTSSSLISQFIRPFTLFGEFAEKQIIKPENIVMGDAQTLACIKLETSHGLGDKWYFTLR</sequence>
<dbReference type="InParanoid" id="L7JSJ7"/>
<evidence type="ECO:0000313" key="2">
    <source>
        <dbReference type="Proteomes" id="UP000011185"/>
    </source>
</evidence>
<dbReference type="HOGENOM" id="CLU_984145_0_0_1"/>
<evidence type="ECO:0000313" key="1">
    <source>
        <dbReference type="EMBL" id="ELQ74458.1"/>
    </source>
</evidence>
<dbReference type="STRING" id="72359.L7JSJ7"/>
<organism evidence="1 2">
    <name type="scientific">Trachipleistophora hominis</name>
    <name type="common">Microsporidian parasite</name>
    <dbReference type="NCBI Taxonomy" id="72359"/>
    <lineage>
        <taxon>Eukaryota</taxon>
        <taxon>Fungi</taxon>
        <taxon>Fungi incertae sedis</taxon>
        <taxon>Microsporidia</taxon>
        <taxon>Pleistophoridae</taxon>
        <taxon>Trachipleistophora</taxon>
    </lineage>
</organism>
<dbReference type="Proteomes" id="UP000011185">
    <property type="component" value="Unassembled WGS sequence"/>
</dbReference>
<name>L7JSJ7_TRAHO</name>
<accession>L7JSJ7</accession>
<keyword evidence="2" id="KW-1185">Reference proteome</keyword>
<protein>
    <submittedName>
        <fullName evidence="1">Uncharacterized protein</fullName>
    </submittedName>
</protein>
<dbReference type="VEuPathDB" id="MicrosporidiaDB:THOM_2637"/>
<proteinExistence type="predicted"/>
<dbReference type="EMBL" id="JH994040">
    <property type="protein sequence ID" value="ELQ74458.1"/>
    <property type="molecule type" value="Genomic_DNA"/>
</dbReference>
<dbReference type="AlphaFoldDB" id="L7JSJ7"/>
<gene>
    <name evidence="1" type="ORF">THOM_2637</name>
</gene>